<dbReference type="InterPro" id="IPR032675">
    <property type="entry name" value="LRR_dom_sf"/>
</dbReference>
<evidence type="ECO:0000256" key="1">
    <source>
        <dbReference type="SAM" id="MobiDB-lite"/>
    </source>
</evidence>
<proteinExistence type="predicted"/>
<evidence type="ECO:0000313" key="2">
    <source>
        <dbReference type="EMBL" id="KIY66992.1"/>
    </source>
</evidence>
<dbReference type="Pfam" id="PF13516">
    <property type="entry name" value="LRR_6"/>
    <property type="match status" value="2"/>
</dbReference>
<protein>
    <submittedName>
        <fullName evidence="2">RNI-like protein</fullName>
    </submittedName>
</protein>
<name>A0A0D7B924_9AGAR</name>
<feature type="compositionally biased region" description="Polar residues" evidence="1">
    <location>
        <begin position="961"/>
        <end position="981"/>
    </location>
</feature>
<dbReference type="InterPro" id="IPR001611">
    <property type="entry name" value="Leu-rich_rpt"/>
</dbReference>
<dbReference type="EMBL" id="KN880538">
    <property type="protein sequence ID" value="KIY66992.1"/>
    <property type="molecule type" value="Genomic_DNA"/>
</dbReference>
<dbReference type="PANTHER" id="PTHR24114:SF2">
    <property type="entry name" value="F-BOX DOMAIN-CONTAINING PROTEIN-RELATED"/>
    <property type="match status" value="1"/>
</dbReference>
<dbReference type="Proteomes" id="UP000054007">
    <property type="component" value="Unassembled WGS sequence"/>
</dbReference>
<dbReference type="OrthoDB" id="120976at2759"/>
<feature type="region of interest" description="Disordered" evidence="1">
    <location>
        <begin position="355"/>
        <end position="427"/>
    </location>
</feature>
<gene>
    <name evidence="2" type="ORF">CYLTODRAFT_454873</name>
</gene>
<evidence type="ECO:0000313" key="3">
    <source>
        <dbReference type="Proteomes" id="UP000054007"/>
    </source>
</evidence>
<feature type="compositionally biased region" description="Low complexity" evidence="1">
    <location>
        <begin position="393"/>
        <end position="406"/>
    </location>
</feature>
<dbReference type="InterPro" id="IPR052394">
    <property type="entry name" value="LRR-containing"/>
</dbReference>
<reference evidence="2 3" key="1">
    <citation type="journal article" date="2015" name="Fungal Genet. Biol.">
        <title>Evolution of novel wood decay mechanisms in Agaricales revealed by the genome sequences of Fistulina hepatica and Cylindrobasidium torrendii.</title>
        <authorList>
            <person name="Floudas D."/>
            <person name="Held B.W."/>
            <person name="Riley R."/>
            <person name="Nagy L.G."/>
            <person name="Koehler G."/>
            <person name="Ransdell A.S."/>
            <person name="Younus H."/>
            <person name="Chow J."/>
            <person name="Chiniquy J."/>
            <person name="Lipzen A."/>
            <person name="Tritt A."/>
            <person name="Sun H."/>
            <person name="Haridas S."/>
            <person name="LaButti K."/>
            <person name="Ohm R.A."/>
            <person name="Kues U."/>
            <person name="Blanchette R.A."/>
            <person name="Grigoriev I.V."/>
            <person name="Minto R.E."/>
            <person name="Hibbett D.S."/>
        </authorList>
    </citation>
    <scope>NUCLEOTIDE SEQUENCE [LARGE SCALE GENOMIC DNA]</scope>
    <source>
        <strain evidence="2 3">FP15055 ss-10</strain>
    </source>
</reference>
<feature type="region of interest" description="Disordered" evidence="1">
    <location>
        <begin position="806"/>
        <end position="981"/>
    </location>
</feature>
<keyword evidence="3" id="KW-1185">Reference proteome</keyword>
<feature type="region of interest" description="Disordered" evidence="1">
    <location>
        <begin position="1"/>
        <end position="26"/>
    </location>
</feature>
<dbReference type="SUPFAM" id="SSF52047">
    <property type="entry name" value="RNI-like"/>
    <property type="match status" value="1"/>
</dbReference>
<dbReference type="SMART" id="SM00368">
    <property type="entry name" value="LRR_RI"/>
    <property type="match status" value="7"/>
</dbReference>
<dbReference type="AlphaFoldDB" id="A0A0D7B924"/>
<dbReference type="PANTHER" id="PTHR24114">
    <property type="entry name" value="LEUCINE RICH REPEAT FAMILY PROTEIN"/>
    <property type="match status" value="1"/>
</dbReference>
<feature type="compositionally biased region" description="Acidic residues" evidence="1">
    <location>
        <begin position="850"/>
        <end position="859"/>
    </location>
</feature>
<feature type="compositionally biased region" description="Low complexity" evidence="1">
    <location>
        <begin position="355"/>
        <end position="370"/>
    </location>
</feature>
<feature type="compositionally biased region" description="Pro residues" evidence="1">
    <location>
        <begin position="378"/>
        <end position="392"/>
    </location>
</feature>
<dbReference type="Gene3D" id="3.80.10.10">
    <property type="entry name" value="Ribonuclease Inhibitor"/>
    <property type="match status" value="3"/>
</dbReference>
<sequence>MSLALSSPTPSSSSSPSSSAVTIPTPGKSILKRAPAQQQSLFSRFTRFLPTQNIPGVSNNNNNGGDTPLKRAHFILPSIATVYPISSYNPPSLPGLKEEKRAIETREMERRRRVVRGDSVSSATGGPTEEWWDMDKVDGFYKECCTGCDEMSDPGVTLAFKRAANTKPRTVDMSGIQLNLTSAAILSDVFSIEWGLRKLVFKECDLDEVILKPMLHALLIPNSLTFLSVASNRRLKVPAFRLLGAYLEKSDSLQFLDLSQNPLDKKSIEYIVAALKTPPETGLATLRLDDCALKPGALEALSRAVRTSALRNISLRYNRINNTGAVALALMIRDYPDVVPASPSATPLPMTASLSLNSASSSRSNSPASSTVPLPQTSAPPPAGPVLPPPRHPTTTMQTTYTPYVPRSKRGQVSTPQINPLSASGQPIPIMATSSQGGITARQVPPSIAPHAHSGPSAALLDKVRALDSLPRVGALRTLDLKGNDLRNGISFLAQVLKRNRTLKVLNLSENKLDPAGLVAIAEALKYNSSLETLDLSRNPCASGLEGIQSLRTAFTLNTALKRLFLSATSLTSTGAIALAEFLPESSSLLHLDLTQNQLDLASVIALEQCMKANQTMRCLDLDVPPGDEEFARCCRGILNSCVRNTEEAQKNADVNGGKKVWGILDESELAKRIRMETMAGSDLSSTARVCITQLQNLLHPPSAELSVFSNSGDAAKRGKEVVEELGVLIAATDDPSKIEELFGLHDELSGLVGKVEGMGAQPRQKPVLSLQGLGIKFNGSPRASPRPSPLILEDAELSTPRIDKGKAKADPVHEPILSPTSALLGGGIEREPLEDDERGRFPSVGHDGSDEETEEDREVEERSKSWVTEEGEVFRKGTVLLGPEEMEGEYAGEELKRELLDAMVERPPPRPLSADEFGNPLPDMDSPPLNGSSSPKPDSPHVKPPEPAKPPPRPYIPRRGSNSSIMSLVSPTTGSPTVPQTVKEAEAEAELLTLGPSLSRMESPRQG</sequence>
<feature type="compositionally biased region" description="Polar residues" evidence="1">
    <location>
        <begin position="411"/>
        <end position="425"/>
    </location>
</feature>
<accession>A0A0D7B924</accession>
<organism evidence="2 3">
    <name type="scientific">Cylindrobasidium torrendii FP15055 ss-10</name>
    <dbReference type="NCBI Taxonomy" id="1314674"/>
    <lineage>
        <taxon>Eukaryota</taxon>
        <taxon>Fungi</taxon>
        <taxon>Dikarya</taxon>
        <taxon>Basidiomycota</taxon>
        <taxon>Agaricomycotina</taxon>
        <taxon>Agaricomycetes</taxon>
        <taxon>Agaricomycetidae</taxon>
        <taxon>Agaricales</taxon>
        <taxon>Marasmiineae</taxon>
        <taxon>Physalacriaceae</taxon>
        <taxon>Cylindrobasidium</taxon>
    </lineage>
</organism>
<feature type="compositionally biased region" description="Basic and acidic residues" evidence="1">
    <location>
        <begin position="894"/>
        <end position="909"/>
    </location>
</feature>
<feature type="compositionally biased region" description="Low complexity" evidence="1">
    <location>
        <begin position="1"/>
        <end position="19"/>
    </location>
</feature>